<protein>
    <recommendedName>
        <fullName evidence="3">hAT-like transposase RNase-H fold domain-containing protein</fullName>
    </recommendedName>
</protein>
<name>A0AAD4HKC8_9AGAM</name>
<dbReference type="RefSeq" id="XP_041226431.1">
    <property type="nucleotide sequence ID" value="XM_041376966.1"/>
</dbReference>
<evidence type="ECO:0008006" key="3">
    <source>
        <dbReference type="Google" id="ProtNLM"/>
    </source>
</evidence>
<accession>A0AAD4HKC8</accession>
<organism evidence="1 2">
    <name type="scientific">Suillus fuscotomentosus</name>
    <dbReference type="NCBI Taxonomy" id="1912939"/>
    <lineage>
        <taxon>Eukaryota</taxon>
        <taxon>Fungi</taxon>
        <taxon>Dikarya</taxon>
        <taxon>Basidiomycota</taxon>
        <taxon>Agaricomycotina</taxon>
        <taxon>Agaricomycetes</taxon>
        <taxon>Agaricomycetidae</taxon>
        <taxon>Boletales</taxon>
        <taxon>Suillineae</taxon>
        <taxon>Suillaceae</taxon>
        <taxon>Suillus</taxon>
    </lineage>
</organism>
<sequence length="112" mass="12725">MSGNDHADNTQQAFSSDTGPALHFALPALEGLHKAWTSRSNSSKYAPFHTALTAATEKIQEYYEKSAECDAYIISMLLDPNHKDSHFKRFWGKNLHKEVLEVTNKIVYPDIW</sequence>
<evidence type="ECO:0000313" key="1">
    <source>
        <dbReference type="EMBL" id="KAG1900855.1"/>
    </source>
</evidence>
<dbReference type="EMBL" id="JABBWK010000025">
    <property type="protein sequence ID" value="KAG1900855.1"/>
    <property type="molecule type" value="Genomic_DNA"/>
</dbReference>
<keyword evidence="2" id="KW-1185">Reference proteome</keyword>
<reference evidence="1" key="1">
    <citation type="journal article" date="2020" name="New Phytol.">
        <title>Comparative genomics reveals dynamic genome evolution in host specialist ectomycorrhizal fungi.</title>
        <authorList>
            <person name="Lofgren L.A."/>
            <person name="Nguyen N.H."/>
            <person name="Vilgalys R."/>
            <person name="Ruytinx J."/>
            <person name="Liao H.L."/>
            <person name="Branco S."/>
            <person name="Kuo A."/>
            <person name="LaButti K."/>
            <person name="Lipzen A."/>
            <person name="Andreopoulos W."/>
            <person name="Pangilinan J."/>
            <person name="Riley R."/>
            <person name="Hundley H."/>
            <person name="Na H."/>
            <person name="Barry K."/>
            <person name="Grigoriev I.V."/>
            <person name="Stajich J.E."/>
            <person name="Kennedy P.G."/>
        </authorList>
    </citation>
    <scope>NUCLEOTIDE SEQUENCE</scope>
    <source>
        <strain evidence="1">FC203</strain>
    </source>
</reference>
<dbReference type="GeneID" id="64671264"/>
<proteinExistence type="predicted"/>
<dbReference type="Proteomes" id="UP001195769">
    <property type="component" value="Unassembled WGS sequence"/>
</dbReference>
<evidence type="ECO:0000313" key="2">
    <source>
        <dbReference type="Proteomes" id="UP001195769"/>
    </source>
</evidence>
<dbReference type="AlphaFoldDB" id="A0AAD4HKC8"/>
<gene>
    <name evidence="1" type="ORF">F5891DRAFT_980060</name>
</gene>
<comment type="caution">
    <text evidence="1">The sequence shown here is derived from an EMBL/GenBank/DDBJ whole genome shotgun (WGS) entry which is preliminary data.</text>
</comment>